<dbReference type="EMBL" id="GECZ01021348">
    <property type="protein sequence ID" value="JAS48421.1"/>
    <property type="molecule type" value="Transcribed_RNA"/>
</dbReference>
<dbReference type="PANTHER" id="PTHR11592:SF78">
    <property type="entry name" value="GLUTATHIONE PEROXIDASE"/>
    <property type="match status" value="1"/>
</dbReference>
<dbReference type="InterPro" id="IPR000889">
    <property type="entry name" value="Glutathione_peroxidase"/>
</dbReference>
<evidence type="ECO:0000313" key="4">
    <source>
        <dbReference type="EMBL" id="JAS48421.1"/>
    </source>
</evidence>
<dbReference type="SUPFAM" id="SSF52833">
    <property type="entry name" value="Thioredoxin-like"/>
    <property type="match status" value="1"/>
</dbReference>
<evidence type="ECO:0000256" key="1">
    <source>
        <dbReference type="ARBA" id="ARBA00006926"/>
    </source>
</evidence>
<protein>
    <recommendedName>
        <fullName evidence="6">Glutathione peroxidase</fullName>
    </recommendedName>
</protein>
<organism evidence="4">
    <name type="scientific">Cuerna arida</name>
    <dbReference type="NCBI Taxonomy" id="1464854"/>
    <lineage>
        <taxon>Eukaryota</taxon>
        <taxon>Metazoa</taxon>
        <taxon>Ecdysozoa</taxon>
        <taxon>Arthropoda</taxon>
        <taxon>Hexapoda</taxon>
        <taxon>Insecta</taxon>
        <taxon>Pterygota</taxon>
        <taxon>Neoptera</taxon>
        <taxon>Paraneoptera</taxon>
        <taxon>Hemiptera</taxon>
        <taxon>Auchenorrhyncha</taxon>
        <taxon>Membracoidea</taxon>
        <taxon>Cicadellidae</taxon>
        <taxon>Cicadellinae</taxon>
        <taxon>Proconiini</taxon>
        <taxon>Cuerna</taxon>
    </lineage>
</organism>
<dbReference type="PANTHER" id="PTHR11592">
    <property type="entry name" value="GLUTATHIONE PEROXIDASE"/>
    <property type="match status" value="1"/>
</dbReference>
<comment type="similarity">
    <text evidence="1">Belongs to the glutathione peroxidase family.</text>
</comment>
<keyword evidence="3" id="KW-0560">Oxidoreductase</keyword>
<dbReference type="PROSITE" id="PS51355">
    <property type="entry name" value="GLUTATHIONE_PEROXID_3"/>
    <property type="match status" value="1"/>
</dbReference>
<dbReference type="InterPro" id="IPR036249">
    <property type="entry name" value="Thioredoxin-like_sf"/>
</dbReference>
<sequence length="102" mass="11992">MNGINYVRPGNGFQPNFQLFTKIDVNGEKEHPLYTYLKLHCPTTRDGFASKESLFYEPIKNWDVRWNWEKFLIDRTGRPITRYDASTHPDAIINDIEKLISS</sequence>
<keyword evidence="2" id="KW-0575">Peroxidase</keyword>
<evidence type="ECO:0000256" key="3">
    <source>
        <dbReference type="ARBA" id="ARBA00023002"/>
    </source>
</evidence>
<evidence type="ECO:0000256" key="2">
    <source>
        <dbReference type="ARBA" id="ARBA00022559"/>
    </source>
</evidence>
<dbReference type="GO" id="GO:0004601">
    <property type="term" value="F:peroxidase activity"/>
    <property type="evidence" value="ECO:0007669"/>
    <property type="project" value="UniProtKB-KW"/>
</dbReference>
<dbReference type="GO" id="GO:0006979">
    <property type="term" value="P:response to oxidative stress"/>
    <property type="evidence" value="ECO:0007669"/>
    <property type="project" value="InterPro"/>
</dbReference>
<dbReference type="Gene3D" id="3.40.30.10">
    <property type="entry name" value="Glutaredoxin"/>
    <property type="match status" value="1"/>
</dbReference>
<accession>A0A1B6FE11</accession>
<dbReference type="EMBL" id="GECZ01007909">
    <property type="protein sequence ID" value="JAS61860.1"/>
    <property type="molecule type" value="Transcribed_RNA"/>
</dbReference>
<dbReference type="Pfam" id="PF00255">
    <property type="entry name" value="GSHPx"/>
    <property type="match status" value="1"/>
</dbReference>
<evidence type="ECO:0008006" key="6">
    <source>
        <dbReference type="Google" id="ProtNLM"/>
    </source>
</evidence>
<reference evidence="4" key="1">
    <citation type="submission" date="2015-11" db="EMBL/GenBank/DDBJ databases">
        <title>De novo transcriptome assembly of four potential Pierce s Disease insect vectors from Arizona vineyards.</title>
        <authorList>
            <person name="Tassone E.E."/>
        </authorList>
    </citation>
    <scope>NUCLEOTIDE SEQUENCE</scope>
</reference>
<gene>
    <name evidence="5" type="ORF">g.38256</name>
    <name evidence="4" type="ORF">g.38258</name>
</gene>
<name>A0A1B6FE11_9HEMI</name>
<dbReference type="AlphaFoldDB" id="A0A1B6FE11"/>
<proteinExistence type="inferred from homology"/>
<evidence type="ECO:0000313" key="5">
    <source>
        <dbReference type="EMBL" id="JAS61860.1"/>
    </source>
</evidence>